<protein>
    <submittedName>
        <fullName evidence="3">Alpha/beta fold hydrolase</fullName>
    </submittedName>
</protein>
<dbReference type="SUPFAM" id="SSF53474">
    <property type="entry name" value="alpha/beta-Hydrolases"/>
    <property type="match status" value="1"/>
</dbReference>
<accession>A0ABM9P9F5</accession>
<proteinExistence type="predicted"/>
<keyword evidence="1 3" id="KW-0378">Hydrolase</keyword>
<dbReference type="Proteomes" id="UP001497527">
    <property type="component" value="Unassembled WGS sequence"/>
</dbReference>
<gene>
    <name evidence="3" type="ORF">T190423A01A_10763</name>
</gene>
<sequence length="256" mass="29027">MQILHSRIVGSGHPLLILHGYFGMGDNWKTHANNLAEEGFEVHLIDQRNHGRSFHADAFDYELLVEDLHSYIVHHQLKNVDLLGHSMGGKTVMLFATEYPELINKLIVADISPRMYPPHHHDILAALNSIDFEVQNSRKLVDEKLAELIPEVGIRQFLLKSVYRKDKTELAFRFNLKSLTENNSEVGESLPSFTIFEGETLFLKGANSGYISEEDVPLIKAHFPEAVITVVANSGHWLHAENPKGFYDALIAFYNQ</sequence>
<reference evidence="3 4" key="1">
    <citation type="submission" date="2024-05" db="EMBL/GenBank/DDBJ databases">
        <authorList>
            <person name="Duchaud E."/>
        </authorList>
    </citation>
    <scope>NUCLEOTIDE SEQUENCE [LARGE SCALE GENOMIC DNA]</scope>
    <source>
        <strain evidence="3">Ena-SAMPLE-TAB-13-05-2024-13:56:06:370-140308</strain>
    </source>
</reference>
<dbReference type="InterPro" id="IPR029058">
    <property type="entry name" value="AB_hydrolase_fold"/>
</dbReference>
<dbReference type="PRINTS" id="PR00111">
    <property type="entry name" value="ABHYDROLASE"/>
</dbReference>
<dbReference type="GO" id="GO:0016787">
    <property type="term" value="F:hydrolase activity"/>
    <property type="evidence" value="ECO:0007669"/>
    <property type="project" value="UniProtKB-KW"/>
</dbReference>
<name>A0ABM9P9F5_9FLAO</name>
<keyword evidence="4" id="KW-1185">Reference proteome</keyword>
<dbReference type="Pfam" id="PF00561">
    <property type="entry name" value="Abhydrolase_1"/>
    <property type="match status" value="1"/>
</dbReference>
<evidence type="ECO:0000313" key="4">
    <source>
        <dbReference type="Proteomes" id="UP001497527"/>
    </source>
</evidence>
<organism evidence="3 4">
    <name type="scientific">Tenacibaculum polynesiense</name>
    <dbReference type="NCBI Taxonomy" id="3137857"/>
    <lineage>
        <taxon>Bacteria</taxon>
        <taxon>Pseudomonadati</taxon>
        <taxon>Bacteroidota</taxon>
        <taxon>Flavobacteriia</taxon>
        <taxon>Flavobacteriales</taxon>
        <taxon>Flavobacteriaceae</taxon>
        <taxon>Tenacibaculum</taxon>
    </lineage>
</organism>
<dbReference type="Gene3D" id="3.40.50.1820">
    <property type="entry name" value="alpha/beta hydrolase"/>
    <property type="match status" value="1"/>
</dbReference>
<dbReference type="PANTHER" id="PTHR46118">
    <property type="entry name" value="PROTEIN ABHD11"/>
    <property type="match status" value="1"/>
</dbReference>
<comment type="caution">
    <text evidence="3">The sequence shown here is derived from an EMBL/GenBank/DDBJ whole genome shotgun (WGS) entry which is preliminary data.</text>
</comment>
<evidence type="ECO:0000259" key="2">
    <source>
        <dbReference type="Pfam" id="PF00561"/>
    </source>
</evidence>
<dbReference type="InterPro" id="IPR000073">
    <property type="entry name" value="AB_hydrolase_1"/>
</dbReference>
<dbReference type="RefSeq" id="WP_348714322.1">
    <property type="nucleotide sequence ID" value="NZ_CAXJIO010000010.1"/>
</dbReference>
<dbReference type="EMBL" id="CAXJIO010000010">
    <property type="protein sequence ID" value="CAL2102200.1"/>
    <property type="molecule type" value="Genomic_DNA"/>
</dbReference>
<evidence type="ECO:0000256" key="1">
    <source>
        <dbReference type="ARBA" id="ARBA00022801"/>
    </source>
</evidence>
<evidence type="ECO:0000313" key="3">
    <source>
        <dbReference type="EMBL" id="CAL2102200.1"/>
    </source>
</evidence>
<feature type="domain" description="AB hydrolase-1" evidence="2">
    <location>
        <begin position="14"/>
        <end position="123"/>
    </location>
</feature>
<dbReference type="PANTHER" id="PTHR46118:SF4">
    <property type="entry name" value="PROTEIN ABHD11"/>
    <property type="match status" value="1"/>
</dbReference>